<keyword evidence="5" id="KW-1133">Transmembrane helix</keyword>
<dbReference type="GO" id="GO:0016787">
    <property type="term" value="F:hydrolase activity"/>
    <property type="evidence" value="ECO:0007669"/>
    <property type="project" value="UniProtKB-KW"/>
</dbReference>
<gene>
    <name evidence="7" type="ORF">G5B42_00680</name>
</gene>
<dbReference type="RefSeq" id="WP_181338509.1">
    <property type="nucleotide sequence ID" value="NZ_JAAKDE010000001.1"/>
</dbReference>
<organism evidence="7 8">
    <name type="scientific">Capillibacterium thermochitinicola</name>
    <dbReference type="NCBI Taxonomy" id="2699427"/>
    <lineage>
        <taxon>Bacteria</taxon>
        <taxon>Bacillati</taxon>
        <taxon>Bacillota</taxon>
        <taxon>Capillibacterium</taxon>
    </lineage>
</organism>
<protein>
    <submittedName>
        <fullName evidence="7">Metallophosphoesterase family protein</fullName>
    </submittedName>
</protein>
<accession>A0A8J6HY88</accession>
<evidence type="ECO:0000259" key="6">
    <source>
        <dbReference type="Pfam" id="PF00149"/>
    </source>
</evidence>
<evidence type="ECO:0000313" key="7">
    <source>
        <dbReference type="EMBL" id="MBA2132075.1"/>
    </source>
</evidence>
<evidence type="ECO:0000256" key="4">
    <source>
        <dbReference type="ARBA" id="ARBA00025742"/>
    </source>
</evidence>
<dbReference type="AlphaFoldDB" id="A0A8J6HY88"/>
<name>A0A8J6HY88_9FIRM</name>
<dbReference type="Pfam" id="PF00149">
    <property type="entry name" value="Metallophos"/>
    <property type="match status" value="1"/>
</dbReference>
<comment type="caution">
    <text evidence="7">The sequence shown here is derived from an EMBL/GenBank/DDBJ whole genome shotgun (WGS) entry which is preliminary data.</text>
</comment>
<keyword evidence="5" id="KW-0472">Membrane</keyword>
<dbReference type="GO" id="GO:0046872">
    <property type="term" value="F:metal ion binding"/>
    <property type="evidence" value="ECO:0007669"/>
    <property type="project" value="UniProtKB-KW"/>
</dbReference>
<evidence type="ECO:0000256" key="2">
    <source>
        <dbReference type="ARBA" id="ARBA00022801"/>
    </source>
</evidence>
<evidence type="ECO:0000256" key="3">
    <source>
        <dbReference type="ARBA" id="ARBA00023004"/>
    </source>
</evidence>
<keyword evidence="2" id="KW-0378">Hydrolase</keyword>
<evidence type="ECO:0000256" key="5">
    <source>
        <dbReference type="SAM" id="Phobius"/>
    </source>
</evidence>
<keyword evidence="5" id="KW-0812">Transmembrane</keyword>
<reference evidence="7" key="1">
    <citation type="submission" date="2020-06" db="EMBL/GenBank/DDBJ databases">
        <title>Novel chitinolytic bacterium.</title>
        <authorList>
            <person name="Ungkulpasvich U."/>
            <person name="Kosugi A."/>
            <person name="Uke A."/>
        </authorList>
    </citation>
    <scope>NUCLEOTIDE SEQUENCE</scope>
    <source>
        <strain evidence="7">UUS1-1</strain>
    </source>
</reference>
<feature type="transmembrane region" description="Helical" evidence="5">
    <location>
        <begin position="144"/>
        <end position="167"/>
    </location>
</feature>
<dbReference type="CDD" id="cd00838">
    <property type="entry name" value="MPP_superfamily"/>
    <property type="match status" value="1"/>
</dbReference>
<dbReference type="InterPro" id="IPR050884">
    <property type="entry name" value="CNP_phosphodiesterase-III"/>
</dbReference>
<keyword evidence="8" id="KW-1185">Reference proteome</keyword>
<feature type="transmembrane region" description="Helical" evidence="5">
    <location>
        <begin position="16"/>
        <end position="36"/>
    </location>
</feature>
<dbReference type="PANTHER" id="PTHR42988:SF2">
    <property type="entry name" value="CYCLIC NUCLEOTIDE PHOSPHODIESTERASE CBUA0032-RELATED"/>
    <property type="match status" value="1"/>
</dbReference>
<keyword evidence="3" id="KW-0408">Iron</keyword>
<comment type="similarity">
    <text evidence="4">Belongs to the cyclic nucleotide phosphodiesterase class-III family.</text>
</comment>
<evidence type="ECO:0000256" key="1">
    <source>
        <dbReference type="ARBA" id="ARBA00022723"/>
    </source>
</evidence>
<proteinExistence type="inferred from homology"/>
<dbReference type="InterPro" id="IPR004843">
    <property type="entry name" value="Calcineurin-like_PHP"/>
</dbReference>
<dbReference type="Proteomes" id="UP000657177">
    <property type="component" value="Unassembled WGS sequence"/>
</dbReference>
<evidence type="ECO:0000313" key="8">
    <source>
        <dbReference type="Proteomes" id="UP000657177"/>
    </source>
</evidence>
<dbReference type="SUPFAM" id="SSF56300">
    <property type="entry name" value="Metallo-dependent phosphatases"/>
    <property type="match status" value="1"/>
</dbReference>
<dbReference type="Gene3D" id="3.60.21.10">
    <property type="match status" value="1"/>
</dbReference>
<feature type="transmembrane region" description="Helical" evidence="5">
    <location>
        <begin position="118"/>
        <end position="137"/>
    </location>
</feature>
<dbReference type="EMBL" id="JAAKDE010000001">
    <property type="protein sequence ID" value="MBA2132075.1"/>
    <property type="molecule type" value="Genomic_DNA"/>
</dbReference>
<dbReference type="PANTHER" id="PTHR42988">
    <property type="entry name" value="PHOSPHOHYDROLASE"/>
    <property type="match status" value="1"/>
</dbReference>
<sequence length="477" mass="51772">MQKLKRIKLGPKGKQIALLLLVMVTVGIGLTAFGGMKAEFGPFAVRLAFAWGWPGESRLVIPPLGEITAYTHRWPVVLSATLERIDLPLLQHELLGVSASRDYLAGLLLELRGHLYRFLVRLCLVGGGAGLLAGLLFGERRFAAWWRTAGVGALLVLFIMGGVLAGFDQEAFKNPRYEGALEVAPWALSLIEEGLNRLPEFSLRLAEVAGKMDTVFAGVNTLSPLANVEGELKVLHVSDIHNNPAAVEFIEKVIAGFGVDLVIDTGDLTDYGTALETELNRRINNLGVKYLFVPGNHDSAAVVAHLRKYKNVIVMSKRIYETHGLTIMGWPDPASTGTERLLPGDDELKAEAENLRAYLEAADREIDLLAVHNRKLVTPLPAGVPVVLYGHDHKMAIGEVDGTVLVNAGTTGAAGLRGLGNEKIPYSVALLRFNRKDGRYRLVAVDSIQVFSLHGKFILERTVVNTSGAAGEETGDR</sequence>
<keyword evidence="1" id="KW-0479">Metal-binding</keyword>
<dbReference type="InterPro" id="IPR029052">
    <property type="entry name" value="Metallo-depent_PP-like"/>
</dbReference>
<feature type="domain" description="Calcineurin-like phosphoesterase" evidence="6">
    <location>
        <begin position="232"/>
        <end position="394"/>
    </location>
</feature>